<keyword evidence="3" id="KW-0812">Transmembrane</keyword>
<evidence type="ECO:0000256" key="2">
    <source>
        <dbReference type="SAM" id="MobiDB-lite"/>
    </source>
</evidence>
<dbReference type="AlphaFoldDB" id="A0A520S4R6"/>
<feature type="region of interest" description="Disordered" evidence="2">
    <location>
        <begin position="1"/>
        <end position="29"/>
    </location>
</feature>
<organism evidence="4 5">
    <name type="scientific">OM182 bacterium</name>
    <dbReference type="NCBI Taxonomy" id="2510334"/>
    <lineage>
        <taxon>Bacteria</taxon>
        <taxon>Pseudomonadati</taxon>
        <taxon>Pseudomonadota</taxon>
        <taxon>Gammaproteobacteria</taxon>
        <taxon>OMG group</taxon>
        <taxon>OM182 clade</taxon>
    </lineage>
</organism>
<comment type="caution">
    <text evidence="4">The sequence shown here is derived from an EMBL/GenBank/DDBJ whole genome shotgun (WGS) entry which is preliminary data.</text>
</comment>
<protein>
    <submittedName>
        <fullName evidence="4">Uncharacterized protein</fullName>
    </submittedName>
</protein>
<sequence length="240" mass="27292">MSEELQNIPEIKPGQEDALYRRSGSSRTPKQSNFNGLLVFIILLMAIIMAIGGYTLYEVQQKLDQADILLTKGQESISDLNERLAATGTDVSKTLQNMQGEIGENFKQIDMLWGHAYRTNKPNIEKNRKAVSSIRKQLDDDLGMLKRSAVSVEASFKSVSDEMTRANQELREDTQGMTTQISLVRGQVQDQETNLLQNEKDIQRINNQLVEIEEAIDAIDNHRRQINQRIVEMQNLIQSQ</sequence>
<reference evidence="4 5" key="1">
    <citation type="submission" date="2019-02" db="EMBL/GenBank/DDBJ databases">
        <title>Prokaryotic population dynamics and viral predation in marine succession experiment using metagenomics: the confinement effect.</title>
        <authorList>
            <person name="Haro-Moreno J.M."/>
            <person name="Rodriguez-Valera F."/>
            <person name="Lopez-Perez M."/>
        </authorList>
    </citation>
    <scope>NUCLEOTIDE SEQUENCE [LARGE SCALE GENOMIC DNA]</scope>
    <source>
        <strain evidence="4">MED-G157</strain>
    </source>
</reference>
<evidence type="ECO:0000256" key="3">
    <source>
        <dbReference type="SAM" id="Phobius"/>
    </source>
</evidence>
<evidence type="ECO:0000313" key="4">
    <source>
        <dbReference type="EMBL" id="RZO77485.1"/>
    </source>
</evidence>
<keyword evidence="3" id="KW-0472">Membrane</keyword>
<evidence type="ECO:0000256" key="1">
    <source>
        <dbReference type="SAM" id="Coils"/>
    </source>
</evidence>
<gene>
    <name evidence="4" type="ORF">EVA68_01130</name>
</gene>
<feature type="transmembrane region" description="Helical" evidence="3">
    <location>
        <begin position="37"/>
        <end position="57"/>
    </location>
</feature>
<keyword evidence="3" id="KW-1133">Transmembrane helix</keyword>
<dbReference type="Proteomes" id="UP000316199">
    <property type="component" value="Unassembled WGS sequence"/>
</dbReference>
<proteinExistence type="predicted"/>
<name>A0A520S4R6_9GAMM</name>
<dbReference type="EMBL" id="SHAG01000002">
    <property type="protein sequence ID" value="RZO77485.1"/>
    <property type="molecule type" value="Genomic_DNA"/>
</dbReference>
<evidence type="ECO:0000313" key="5">
    <source>
        <dbReference type="Proteomes" id="UP000316199"/>
    </source>
</evidence>
<accession>A0A520S4R6</accession>
<keyword evidence="1" id="KW-0175">Coiled coil</keyword>
<feature type="coiled-coil region" evidence="1">
    <location>
        <begin position="188"/>
        <end position="229"/>
    </location>
</feature>